<organism evidence="2 3">
    <name type="scientific">Magallana gigas</name>
    <name type="common">Pacific oyster</name>
    <name type="synonym">Crassostrea gigas</name>
    <dbReference type="NCBI Taxonomy" id="29159"/>
    <lineage>
        <taxon>Eukaryota</taxon>
        <taxon>Metazoa</taxon>
        <taxon>Spiralia</taxon>
        <taxon>Lophotrochozoa</taxon>
        <taxon>Mollusca</taxon>
        <taxon>Bivalvia</taxon>
        <taxon>Autobranchia</taxon>
        <taxon>Pteriomorphia</taxon>
        <taxon>Ostreida</taxon>
        <taxon>Ostreoidea</taxon>
        <taxon>Ostreidae</taxon>
        <taxon>Magallana</taxon>
    </lineage>
</organism>
<evidence type="ECO:0008006" key="4">
    <source>
        <dbReference type="Google" id="ProtNLM"/>
    </source>
</evidence>
<proteinExistence type="predicted"/>
<dbReference type="EnsemblMetazoa" id="G11956.9">
    <property type="protein sequence ID" value="G11956.9:cds"/>
    <property type="gene ID" value="G11956"/>
</dbReference>
<name>A0A8W8I272_MAGGI</name>
<dbReference type="EnsemblMetazoa" id="G11956.10">
    <property type="protein sequence ID" value="G11956.10:cds"/>
    <property type="gene ID" value="G11956"/>
</dbReference>
<feature type="region of interest" description="Disordered" evidence="1">
    <location>
        <begin position="63"/>
        <end position="153"/>
    </location>
</feature>
<feature type="compositionally biased region" description="Basic and acidic residues" evidence="1">
    <location>
        <begin position="114"/>
        <end position="137"/>
    </location>
</feature>
<dbReference type="EnsemblMetazoa" id="G11956.2">
    <property type="protein sequence ID" value="G11956.2:cds"/>
    <property type="gene ID" value="G11956"/>
</dbReference>
<dbReference type="Gene3D" id="2.120.10.30">
    <property type="entry name" value="TolB, C-terminal domain"/>
    <property type="match status" value="1"/>
</dbReference>
<evidence type="ECO:0000313" key="3">
    <source>
        <dbReference type="Proteomes" id="UP000005408"/>
    </source>
</evidence>
<dbReference type="EnsemblMetazoa" id="G11956.12">
    <property type="protein sequence ID" value="G11956.12:cds"/>
    <property type="gene ID" value="G11956"/>
</dbReference>
<dbReference type="EnsemblMetazoa" id="G11956.3">
    <property type="protein sequence ID" value="G11956.3:cds"/>
    <property type="gene ID" value="G11956"/>
</dbReference>
<keyword evidence="3" id="KW-1185">Reference proteome</keyword>
<dbReference type="InterPro" id="IPR011042">
    <property type="entry name" value="6-blade_b-propeller_TolB-like"/>
</dbReference>
<dbReference type="Proteomes" id="UP000005408">
    <property type="component" value="Unassembled WGS sequence"/>
</dbReference>
<dbReference type="EnsemblMetazoa" id="G11956.4">
    <property type="protein sequence ID" value="G11956.4:cds"/>
    <property type="gene ID" value="G11956"/>
</dbReference>
<dbReference type="OrthoDB" id="6138560at2759"/>
<evidence type="ECO:0000313" key="2">
    <source>
        <dbReference type="EnsemblMetazoa" id="G11956.4:cds"/>
    </source>
</evidence>
<sequence>MEEICSDEPAPDTETENDSLRVSREITRNISMKREGRSTFVTFNDFFTKDPLDNSIPVCTLRESISSEPLPDSPGSQRRSVLDSCTPDSTPRESVISETASDLPESLTADDTEQDHVDGEKDVPVISTEDQKDKRSFENPLTKNGVVPASSNFVQNGTDTTAHEENYFDPEKEVESGLENIEVLETTNDGHIWAAFRKEISEIDPHGKVIFKQELDVVLNDIAVLGSNSIFLVESQSKTIRFLKIEAGEPVISIFDVLSPDTPEKICINTKTREIVTTVVSNKGILFFKRARTSIKRYHYSGKCIDEISPKHDGKIVFDNSLDMVSNGNGDLCIVATKGPSHFVVVFDHSVNYRFLYHGEEGKQASFRPTSVCVDCDNNILSLDSNSRSIHIINQNGNFLKIFSPFIGGPGTPKLKAICVYKEDKLLVGQDTGKIRVFKNPSLSDVTKL</sequence>
<evidence type="ECO:0000256" key="1">
    <source>
        <dbReference type="SAM" id="MobiDB-lite"/>
    </source>
</evidence>
<feature type="compositionally biased region" description="Acidic residues" evidence="1">
    <location>
        <begin position="1"/>
        <end position="17"/>
    </location>
</feature>
<protein>
    <recommendedName>
        <fullName evidence="4">Tripartite motif-containing protein 2</fullName>
    </recommendedName>
</protein>
<reference evidence="2" key="1">
    <citation type="submission" date="2022-08" db="UniProtKB">
        <authorList>
            <consortium name="EnsemblMetazoa"/>
        </authorList>
    </citation>
    <scope>IDENTIFICATION</scope>
    <source>
        <strain evidence="2">05x7-T-G4-1.051#20</strain>
    </source>
</reference>
<accession>A0A8W8I272</accession>
<feature type="region of interest" description="Disordered" evidence="1">
    <location>
        <begin position="1"/>
        <end position="23"/>
    </location>
</feature>
<dbReference type="SUPFAM" id="SSF101898">
    <property type="entry name" value="NHL repeat"/>
    <property type="match status" value="1"/>
</dbReference>
<dbReference type="AlphaFoldDB" id="A0A8W8I272"/>
<dbReference type="OMA" id="SIRRYHY"/>